<dbReference type="SUPFAM" id="SSF140612">
    <property type="entry name" value="EB1 dimerisation domain-like"/>
    <property type="match status" value="1"/>
</dbReference>
<dbReference type="OrthoDB" id="2119228at2759"/>
<evidence type="ECO:0000256" key="4">
    <source>
        <dbReference type="ARBA" id="ARBA00023212"/>
    </source>
</evidence>
<evidence type="ECO:0000313" key="9">
    <source>
        <dbReference type="Proteomes" id="UP000186594"/>
    </source>
</evidence>
<comment type="caution">
    <text evidence="8">The sequence shown here is derived from an EMBL/GenBank/DDBJ whole genome shotgun (WGS) entry which is preliminary data.</text>
</comment>
<organism evidence="8 9">
    <name type="scientific">Neolecta irregularis (strain DAH-3)</name>
    <dbReference type="NCBI Taxonomy" id="1198029"/>
    <lineage>
        <taxon>Eukaryota</taxon>
        <taxon>Fungi</taxon>
        <taxon>Dikarya</taxon>
        <taxon>Ascomycota</taxon>
        <taxon>Taphrinomycotina</taxon>
        <taxon>Neolectales</taxon>
        <taxon>Neolectaceae</taxon>
        <taxon>Neolecta</taxon>
    </lineage>
</organism>
<evidence type="ECO:0000256" key="5">
    <source>
        <dbReference type="PROSITE-ProRule" id="PRU00576"/>
    </source>
</evidence>
<dbReference type="Pfam" id="PF03271">
    <property type="entry name" value="EB1"/>
    <property type="match status" value="1"/>
</dbReference>
<keyword evidence="9" id="KW-1185">Reference proteome</keyword>
<dbReference type="InterPro" id="IPR027328">
    <property type="entry name" value="MAPRE"/>
</dbReference>
<evidence type="ECO:0000256" key="3">
    <source>
        <dbReference type="ARBA" id="ARBA00022701"/>
    </source>
</evidence>
<reference evidence="8 9" key="1">
    <citation type="submission" date="2016-04" db="EMBL/GenBank/DDBJ databases">
        <title>Evolutionary innovation and constraint leading to complex multicellularity in the Ascomycota.</title>
        <authorList>
            <person name="Cisse O."/>
            <person name="Nguyen A."/>
            <person name="Hewitt D.A."/>
            <person name="Jedd G."/>
            <person name="Stajich J.E."/>
        </authorList>
    </citation>
    <scope>NUCLEOTIDE SEQUENCE [LARGE SCALE GENOMIC DNA]</scope>
    <source>
        <strain evidence="8 9">DAH-3</strain>
    </source>
</reference>
<keyword evidence="4" id="KW-0206">Cytoskeleton</keyword>
<gene>
    <name evidence="8" type="ORF">NEOLI_001636</name>
</gene>
<dbReference type="InterPro" id="IPR036133">
    <property type="entry name" value="EB1_C_sf"/>
</dbReference>
<dbReference type="SUPFAM" id="SSF47576">
    <property type="entry name" value="Calponin-homology domain, CH-domain"/>
    <property type="match status" value="1"/>
</dbReference>
<dbReference type="Proteomes" id="UP000186594">
    <property type="component" value="Unassembled WGS sequence"/>
</dbReference>
<dbReference type="InterPro" id="IPR004953">
    <property type="entry name" value="EB1_C"/>
</dbReference>
<dbReference type="Gene3D" id="1.10.418.10">
    <property type="entry name" value="Calponin-like domain"/>
    <property type="match status" value="1"/>
</dbReference>
<proteinExistence type="predicted"/>
<dbReference type="AlphaFoldDB" id="A0A1U7LM10"/>
<evidence type="ECO:0000259" key="7">
    <source>
        <dbReference type="PROSITE" id="PS51230"/>
    </source>
</evidence>
<protein>
    <submittedName>
        <fullName evidence="8">Microtubule-associated protein RP/EB family member 3</fullName>
    </submittedName>
</protein>
<feature type="region of interest" description="Disordered" evidence="6">
    <location>
        <begin position="50"/>
        <end position="94"/>
    </location>
</feature>
<accession>A0A1U7LM10</accession>
<keyword evidence="2" id="KW-0963">Cytoplasm</keyword>
<dbReference type="InterPro" id="IPR036872">
    <property type="entry name" value="CH_dom_sf"/>
</dbReference>
<dbReference type="EMBL" id="LXFE01001507">
    <property type="protein sequence ID" value="OLL23551.1"/>
    <property type="molecule type" value="Genomic_DNA"/>
</dbReference>
<name>A0A1U7LM10_NEOID</name>
<dbReference type="GO" id="GO:0005874">
    <property type="term" value="C:microtubule"/>
    <property type="evidence" value="ECO:0007669"/>
    <property type="project" value="UniProtKB-KW"/>
</dbReference>
<comment type="subcellular location">
    <subcellularLocation>
        <location evidence="1">Cytoplasm</location>
        <location evidence="1">Cytoskeleton</location>
    </subcellularLocation>
</comment>
<dbReference type="STRING" id="1198029.A0A1U7LM10"/>
<dbReference type="PROSITE" id="PS51230">
    <property type="entry name" value="EB1_C"/>
    <property type="match status" value="1"/>
</dbReference>
<evidence type="ECO:0000256" key="2">
    <source>
        <dbReference type="ARBA" id="ARBA00022490"/>
    </source>
</evidence>
<evidence type="ECO:0000313" key="8">
    <source>
        <dbReference type="EMBL" id="OLL23551.1"/>
    </source>
</evidence>
<sequence>MQNAFAKHGIDKLAPVERLVKCKFQDNLEFMQWMKRYWDQNFPGGDYNCNERRTSKGGGRSTPAGARPVTLKKPGMPASTGGAAIRNRTPTNPPNAAGGSSLVTIQLQNQVTELQESILGLEKERDFYFSKLRDIELVLQEHGEEVERSEVLQDIQKILYSTEACLLQAILHANSVGGL</sequence>
<dbReference type="GO" id="GO:0008017">
    <property type="term" value="F:microtubule binding"/>
    <property type="evidence" value="ECO:0007669"/>
    <property type="project" value="InterPro"/>
</dbReference>
<dbReference type="Gene3D" id="1.20.5.1430">
    <property type="match status" value="1"/>
</dbReference>
<evidence type="ECO:0000256" key="1">
    <source>
        <dbReference type="ARBA" id="ARBA00004245"/>
    </source>
</evidence>
<dbReference type="PANTHER" id="PTHR10623">
    <property type="entry name" value="MICROTUBULE-ASSOCIATED PROTEIN RP/EB FAMILY MEMBER"/>
    <property type="match status" value="1"/>
</dbReference>
<keyword evidence="3 5" id="KW-0493">Microtubule</keyword>
<dbReference type="OMA" id="SMQTNNM"/>
<evidence type="ECO:0000256" key="6">
    <source>
        <dbReference type="SAM" id="MobiDB-lite"/>
    </source>
</evidence>
<feature type="domain" description="EB1 C-terminal" evidence="7">
    <location>
        <begin position="96"/>
        <end position="168"/>
    </location>
</feature>